<dbReference type="PROSITE" id="PS51737">
    <property type="entry name" value="RECOMBINASE_DNA_BIND"/>
    <property type="match status" value="1"/>
</dbReference>
<evidence type="ECO:0008006" key="7">
    <source>
        <dbReference type="Google" id="ProtNLM"/>
    </source>
</evidence>
<dbReference type="EMBL" id="MWIH01000008">
    <property type="protein sequence ID" value="OQO89895.1"/>
    <property type="molecule type" value="Genomic_DNA"/>
</dbReference>
<evidence type="ECO:0000259" key="3">
    <source>
        <dbReference type="PROSITE" id="PS51736"/>
    </source>
</evidence>
<dbReference type="Proteomes" id="UP000192591">
    <property type="component" value="Unassembled WGS sequence"/>
</dbReference>
<gene>
    <name evidence="5" type="ORF">B1813_18815</name>
</gene>
<dbReference type="Gene3D" id="3.40.50.1390">
    <property type="entry name" value="Resolvase, N-terminal catalytic domain"/>
    <property type="match status" value="1"/>
</dbReference>
<dbReference type="PANTHER" id="PTHR30461">
    <property type="entry name" value="DNA-INVERTASE FROM LAMBDOID PROPHAGE"/>
    <property type="match status" value="1"/>
</dbReference>
<dbReference type="AlphaFoldDB" id="A0A1V8ZYB4"/>
<dbReference type="CDD" id="cd00338">
    <property type="entry name" value="Ser_Recombinase"/>
    <property type="match status" value="1"/>
</dbReference>
<keyword evidence="6" id="KW-1185">Reference proteome</keyword>
<dbReference type="PANTHER" id="PTHR30461:SF23">
    <property type="entry name" value="DNA RECOMBINASE-RELATED"/>
    <property type="match status" value="1"/>
</dbReference>
<dbReference type="SUPFAM" id="SSF53041">
    <property type="entry name" value="Resolvase-like"/>
    <property type="match status" value="1"/>
</dbReference>
<sequence length="493" mass="55696">MAQTTQGGIRFYLRVSTDTSGREKSPHEQSDDLARDAEHQQWTVHPDPYRDVGSASRYARGTRDGYERLVDDLRADRFGAGILGLWESSRGSRRVGEWAVLLDLLEDRGVRVWVHTHGRLYDPANGRDRRTMLEDAVDSEYESSKTSERLRRDAAALAREGRPTGRIPYGYERVYDVRGGKRVIVEQRPHPVEAEHVRELYRRLLAGDTFLAIEEDWARRGITTRYGKRWTNTHLASLALSPTNAGLRLHAPGARGRRHMGMGTVTKGQWPPLVDEADFLTVQRMLRDPARRTWRPGGARHWLSRIAVCGPCGRPLTVIERRGADRYRCGRGCVLVRKDQLDGWVESVLLEYLARPDVHAAISAHRSGADDELARLDTEIARLRLEMAEAERSDPESVHEARILAKLVERLAGQITDLEARQAELSTPSVLHGLVGEGAADRWAATDIHVRREVARAVFSPEWLGVVRVMRSATRGRHRVPAPVSDRVVFDRG</sequence>
<dbReference type="GO" id="GO:0000150">
    <property type="term" value="F:DNA strand exchange activity"/>
    <property type="evidence" value="ECO:0007669"/>
    <property type="project" value="InterPro"/>
</dbReference>
<proteinExistence type="predicted"/>
<dbReference type="RefSeq" id="WP_081194127.1">
    <property type="nucleotide sequence ID" value="NZ_MWIH01000008.1"/>
</dbReference>
<name>A0A1V8ZYB4_SACPI</name>
<dbReference type="InterPro" id="IPR011109">
    <property type="entry name" value="DNA_bind_recombinase_dom"/>
</dbReference>
<reference evidence="5 6" key="1">
    <citation type="submission" date="2017-02" db="EMBL/GenBank/DDBJ databases">
        <title>Draft genome of Saccharomonospora sp. 154.</title>
        <authorList>
            <person name="Alonso-Carmona G.S."/>
            <person name="De La Haba R."/>
            <person name="Vera-Gargallo B."/>
            <person name="Sandoval-Trujillo A.H."/>
            <person name="Ramirez-Duran N."/>
            <person name="Ventosa A."/>
        </authorList>
    </citation>
    <scope>NUCLEOTIDE SEQUENCE [LARGE SCALE GENOMIC DNA]</scope>
    <source>
        <strain evidence="5 6">LRS4.154</strain>
    </source>
</reference>
<accession>A0A1V8ZYB4</accession>
<comment type="caution">
    <text evidence="5">The sequence shown here is derived from an EMBL/GenBank/DDBJ whole genome shotgun (WGS) entry which is preliminary data.</text>
</comment>
<dbReference type="GO" id="GO:0003677">
    <property type="term" value="F:DNA binding"/>
    <property type="evidence" value="ECO:0007669"/>
    <property type="project" value="InterPro"/>
</dbReference>
<evidence type="ECO:0000259" key="4">
    <source>
        <dbReference type="PROSITE" id="PS51737"/>
    </source>
</evidence>
<evidence type="ECO:0000313" key="5">
    <source>
        <dbReference type="EMBL" id="OQO89895.1"/>
    </source>
</evidence>
<protein>
    <recommendedName>
        <fullName evidence="7">Site-specific recombinase, DNA invertase Pin</fullName>
    </recommendedName>
</protein>
<keyword evidence="1" id="KW-0175">Coiled coil</keyword>
<evidence type="ECO:0000256" key="2">
    <source>
        <dbReference type="SAM" id="MobiDB-lite"/>
    </source>
</evidence>
<dbReference type="STRING" id="1962155.B1813_18815"/>
<dbReference type="SMART" id="SM00857">
    <property type="entry name" value="Resolvase"/>
    <property type="match status" value="1"/>
</dbReference>
<dbReference type="InterPro" id="IPR006119">
    <property type="entry name" value="Resolv_N"/>
</dbReference>
<dbReference type="InterPro" id="IPR038109">
    <property type="entry name" value="DNA_bind_recomb_sf"/>
</dbReference>
<dbReference type="Pfam" id="PF07508">
    <property type="entry name" value="Recombinase"/>
    <property type="match status" value="1"/>
</dbReference>
<dbReference type="PROSITE" id="PS51736">
    <property type="entry name" value="RECOMBINASES_3"/>
    <property type="match status" value="1"/>
</dbReference>
<feature type="compositionally biased region" description="Basic and acidic residues" evidence="2">
    <location>
        <begin position="20"/>
        <end position="39"/>
    </location>
</feature>
<evidence type="ECO:0000256" key="1">
    <source>
        <dbReference type="SAM" id="Coils"/>
    </source>
</evidence>
<dbReference type="Gene3D" id="3.90.1750.20">
    <property type="entry name" value="Putative Large Serine Recombinase, Chain B, Domain 2"/>
    <property type="match status" value="1"/>
</dbReference>
<dbReference type="Pfam" id="PF00239">
    <property type="entry name" value="Resolvase"/>
    <property type="match status" value="1"/>
</dbReference>
<evidence type="ECO:0000313" key="6">
    <source>
        <dbReference type="Proteomes" id="UP000192591"/>
    </source>
</evidence>
<organism evidence="5 6">
    <name type="scientific">Saccharomonospora piscinae</name>
    <dbReference type="NCBI Taxonomy" id="687388"/>
    <lineage>
        <taxon>Bacteria</taxon>
        <taxon>Bacillati</taxon>
        <taxon>Actinomycetota</taxon>
        <taxon>Actinomycetes</taxon>
        <taxon>Pseudonocardiales</taxon>
        <taxon>Pseudonocardiaceae</taxon>
        <taxon>Saccharomonospora</taxon>
    </lineage>
</organism>
<feature type="domain" description="Recombinase" evidence="4">
    <location>
        <begin position="168"/>
        <end position="292"/>
    </location>
</feature>
<feature type="coiled-coil region" evidence="1">
    <location>
        <begin position="366"/>
        <end position="393"/>
    </location>
</feature>
<dbReference type="InterPro" id="IPR036162">
    <property type="entry name" value="Resolvase-like_N_sf"/>
</dbReference>
<dbReference type="InterPro" id="IPR050639">
    <property type="entry name" value="SSR_resolvase"/>
</dbReference>
<feature type="domain" description="Resolvase/invertase-type recombinase catalytic" evidence="3">
    <location>
        <begin position="8"/>
        <end position="161"/>
    </location>
</feature>
<feature type="region of interest" description="Disordered" evidence="2">
    <location>
        <begin position="15"/>
        <end position="39"/>
    </location>
</feature>